<feature type="region of interest" description="Disordered" evidence="4">
    <location>
        <begin position="41"/>
        <end position="64"/>
    </location>
</feature>
<dbReference type="Gene3D" id="3.30.1320.10">
    <property type="match status" value="1"/>
</dbReference>
<reference evidence="5 6" key="1">
    <citation type="submission" date="2021-12" db="EMBL/GenBank/DDBJ databases">
        <title>High titer production of polyol ester of fatty acids by Rhodotorula paludigena BS15 towards product separation-free biomass refinery.</title>
        <authorList>
            <person name="Mano J."/>
            <person name="Ono H."/>
            <person name="Tanaka T."/>
            <person name="Naito K."/>
            <person name="Sushida H."/>
            <person name="Ike M."/>
            <person name="Tokuyasu K."/>
            <person name="Kitaoka M."/>
        </authorList>
    </citation>
    <scope>NUCLEOTIDE SEQUENCE [LARGE SCALE GENOMIC DNA]</scope>
    <source>
        <strain evidence="5 6">BS15</strain>
    </source>
</reference>
<evidence type="ECO:0000256" key="3">
    <source>
        <dbReference type="ARBA" id="ARBA00023274"/>
    </source>
</evidence>
<keyword evidence="6" id="KW-1185">Reference proteome</keyword>
<dbReference type="Proteomes" id="UP001342314">
    <property type="component" value="Unassembled WGS sequence"/>
</dbReference>
<dbReference type="InterPro" id="IPR023803">
    <property type="entry name" value="Ribosomal_bS16_dom_sf"/>
</dbReference>
<evidence type="ECO:0000256" key="1">
    <source>
        <dbReference type="ARBA" id="ARBA00006668"/>
    </source>
</evidence>
<evidence type="ECO:0000313" key="5">
    <source>
        <dbReference type="EMBL" id="GJN93911.1"/>
    </source>
</evidence>
<sequence>MGIRIRLARHHLTRNAPRFDLVATQSSARATARPLERLGEFDPLPVVQPPPSRSPNGHLRDERDWGARQFLPRTAQADVGVKHVRWNLDRVRYWLSQGAIPSKPVERLLVQAGVLKTDPRPAPATTGLVMSRQRRIREAVRAAERARGEAPVAQR</sequence>
<keyword evidence="3" id="KW-0687">Ribonucleoprotein</keyword>
<evidence type="ECO:0000256" key="2">
    <source>
        <dbReference type="ARBA" id="ARBA00022980"/>
    </source>
</evidence>
<evidence type="ECO:0008006" key="7">
    <source>
        <dbReference type="Google" id="ProtNLM"/>
    </source>
</evidence>
<proteinExistence type="inferred from homology"/>
<dbReference type="GO" id="GO:0003735">
    <property type="term" value="F:structural constituent of ribosome"/>
    <property type="evidence" value="ECO:0007669"/>
    <property type="project" value="InterPro"/>
</dbReference>
<organism evidence="5 6">
    <name type="scientific">Rhodotorula paludigena</name>
    <dbReference type="NCBI Taxonomy" id="86838"/>
    <lineage>
        <taxon>Eukaryota</taxon>
        <taxon>Fungi</taxon>
        <taxon>Dikarya</taxon>
        <taxon>Basidiomycota</taxon>
        <taxon>Pucciniomycotina</taxon>
        <taxon>Microbotryomycetes</taxon>
        <taxon>Sporidiobolales</taxon>
        <taxon>Sporidiobolaceae</taxon>
        <taxon>Rhodotorula</taxon>
    </lineage>
</organism>
<protein>
    <recommendedName>
        <fullName evidence="7">Ribosomal protein S16</fullName>
    </recommendedName>
</protein>
<dbReference type="AlphaFoldDB" id="A0AAV5GWP6"/>
<comment type="caution">
    <text evidence="5">The sequence shown here is derived from an EMBL/GenBank/DDBJ whole genome shotgun (WGS) entry which is preliminary data.</text>
</comment>
<name>A0AAV5GWP6_9BASI</name>
<dbReference type="GO" id="GO:0032543">
    <property type="term" value="P:mitochondrial translation"/>
    <property type="evidence" value="ECO:0007669"/>
    <property type="project" value="TreeGrafter"/>
</dbReference>
<dbReference type="InterPro" id="IPR000307">
    <property type="entry name" value="Ribosomal_bS16"/>
</dbReference>
<comment type="similarity">
    <text evidence="1">Belongs to the bacterial ribosomal protein bS16 family.</text>
</comment>
<gene>
    <name evidence="5" type="ORF">Rhopal_006970-T1</name>
</gene>
<dbReference type="Pfam" id="PF00886">
    <property type="entry name" value="Ribosomal_S16"/>
    <property type="match status" value="1"/>
</dbReference>
<evidence type="ECO:0000256" key="4">
    <source>
        <dbReference type="SAM" id="MobiDB-lite"/>
    </source>
</evidence>
<dbReference type="PANTHER" id="PTHR12919:SF20">
    <property type="entry name" value="SMALL RIBOSOMAL SUBUNIT PROTEIN BS16M"/>
    <property type="match status" value="1"/>
</dbReference>
<accession>A0AAV5GWP6</accession>
<evidence type="ECO:0000313" key="6">
    <source>
        <dbReference type="Proteomes" id="UP001342314"/>
    </source>
</evidence>
<dbReference type="PANTHER" id="PTHR12919">
    <property type="entry name" value="30S RIBOSOMAL PROTEIN S16"/>
    <property type="match status" value="1"/>
</dbReference>
<dbReference type="NCBIfam" id="TIGR00002">
    <property type="entry name" value="S16"/>
    <property type="match status" value="1"/>
</dbReference>
<dbReference type="SUPFAM" id="SSF54565">
    <property type="entry name" value="Ribosomal protein S16"/>
    <property type="match status" value="1"/>
</dbReference>
<dbReference type="GO" id="GO:0005763">
    <property type="term" value="C:mitochondrial small ribosomal subunit"/>
    <property type="evidence" value="ECO:0007669"/>
    <property type="project" value="TreeGrafter"/>
</dbReference>
<keyword evidence="2" id="KW-0689">Ribosomal protein</keyword>
<dbReference type="EMBL" id="BQKY01000015">
    <property type="protein sequence ID" value="GJN93911.1"/>
    <property type="molecule type" value="Genomic_DNA"/>
</dbReference>